<dbReference type="EMBL" id="LAZR01000107">
    <property type="protein sequence ID" value="KKN90941.1"/>
    <property type="molecule type" value="Genomic_DNA"/>
</dbReference>
<comment type="caution">
    <text evidence="1">The sequence shown here is derived from an EMBL/GenBank/DDBJ whole genome shotgun (WGS) entry which is preliminary data.</text>
</comment>
<reference evidence="1" key="1">
    <citation type="journal article" date="2015" name="Nature">
        <title>Complex archaea that bridge the gap between prokaryotes and eukaryotes.</title>
        <authorList>
            <person name="Spang A."/>
            <person name="Saw J.H."/>
            <person name="Jorgensen S.L."/>
            <person name="Zaremba-Niedzwiedzka K."/>
            <person name="Martijn J."/>
            <person name="Lind A.E."/>
            <person name="van Eijk R."/>
            <person name="Schleper C."/>
            <person name="Guy L."/>
            <person name="Ettema T.J."/>
        </authorList>
    </citation>
    <scope>NUCLEOTIDE SEQUENCE</scope>
</reference>
<protein>
    <recommendedName>
        <fullName evidence="2">ParB/Sulfiredoxin domain-containing protein</fullName>
    </recommendedName>
</protein>
<accession>A0A0F9WX22</accession>
<evidence type="ECO:0000313" key="1">
    <source>
        <dbReference type="EMBL" id="KKN90941.1"/>
    </source>
</evidence>
<gene>
    <name evidence="1" type="ORF">LCGC14_0225250</name>
</gene>
<dbReference type="AlphaFoldDB" id="A0A0F9WX22"/>
<name>A0A0F9WX22_9ZZZZ</name>
<evidence type="ECO:0008006" key="2">
    <source>
        <dbReference type="Google" id="ProtNLM"/>
    </source>
</evidence>
<proteinExistence type="predicted"/>
<sequence length="285" mass="33394">MKVFKDITKQMEEHKFHPLCILFPIPPERELLSMAERMKKSGQYYPILRLQSTQEIIDGRIRLILCLMAEIEPYFLDLDISSTEALVDIISLCNFDRRHMALGTKLEIGIEMEEWIRKEHGIAVQEDVNLRKIQELAQTKRTAREIHTTLKALNQFKELKKEAESNPEVRKALDQLERGRKEKSINRLYIKHLTTPKKKGKVTKQKVKTKLDLRQEIIDLKEELASVKTSKYHYETLYNEVKGIATKLGYWDEIANQITYIIENVMLKKDSSFPTIKQLREAGLL</sequence>
<organism evidence="1">
    <name type="scientific">marine sediment metagenome</name>
    <dbReference type="NCBI Taxonomy" id="412755"/>
    <lineage>
        <taxon>unclassified sequences</taxon>
        <taxon>metagenomes</taxon>
        <taxon>ecological metagenomes</taxon>
    </lineage>
</organism>